<dbReference type="Proteomes" id="UP001185331">
    <property type="component" value="Unassembled WGS sequence"/>
</dbReference>
<comment type="caution">
    <text evidence="2">The sequence shown here is derived from an EMBL/GenBank/DDBJ whole genome shotgun (WGS) entry which is preliminary data.</text>
</comment>
<sequence length="93" mass="10196">MHRIFKYPLTGEARQVIELPAGARLLHVDDQRGTLTLWAAVDPGADAVDTYFIRIYLTGERVDLDLIGPHLGTVLLDGGATVVHVFASLIRTD</sequence>
<evidence type="ECO:0000259" key="1">
    <source>
        <dbReference type="Pfam" id="PF24043"/>
    </source>
</evidence>
<dbReference type="Pfam" id="PF24043">
    <property type="entry name" value="DUF7352"/>
    <property type="match status" value="1"/>
</dbReference>
<evidence type="ECO:0000313" key="3">
    <source>
        <dbReference type="Proteomes" id="UP001185331"/>
    </source>
</evidence>
<proteinExistence type="predicted"/>
<dbReference type="InterPro" id="IPR055776">
    <property type="entry name" value="DUF7352"/>
</dbReference>
<accession>A0AAE4BL90</accession>
<name>A0AAE4BL90_9DEIO</name>
<dbReference type="EMBL" id="JAVDQK010000005">
    <property type="protein sequence ID" value="MDR6218688.1"/>
    <property type="molecule type" value="Genomic_DNA"/>
</dbReference>
<dbReference type="RefSeq" id="WP_309853190.1">
    <property type="nucleotide sequence ID" value="NZ_JAVDQJ010000004.1"/>
</dbReference>
<dbReference type="AlphaFoldDB" id="A0AAE4BL90"/>
<evidence type="ECO:0000313" key="2">
    <source>
        <dbReference type="EMBL" id="MDR6218688.1"/>
    </source>
</evidence>
<reference evidence="2" key="1">
    <citation type="submission" date="2023-07" db="EMBL/GenBank/DDBJ databases">
        <title>Sorghum-associated microbial communities from plants grown in Nebraska, USA.</title>
        <authorList>
            <person name="Schachtman D."/>
        </authorList>
    </citation>
    <scope>NUCLEOTIDE SEQUENCE</scope>
    <source>
        <strain evidence="2">BE330</strain>
    </source>
</reference>
<gene>
    <name evidence="2" type="ORF">J2Y00_002285</name>
</gene>
<feature type="domain" description="DUF7352" evidence="1">
    <location>
        <begin position="1"/>
        <end position="87"/>
    </location>
</feature>
<organism evidence="2 3">
    <name type="scientific">Deinococcus soli</name>
    <name type="common">ex Cha et al. 2016</name>
    <dbReference type="NCBI Taxonomy" id="1309411"/>
    <lineage>
        <taxon>Bacteria</taxon>
        <taxon>Thermotogati</taxon>
        <taxon>Deinococcota</taxon>
        <taxon>Deinococci</taxon>
        <taxon>Deinococcales</taxon>
        <taxon>Deinococcaceae</taxon>
        <taxon>Deinococcus</taxon>
    </lineage>
</organism>
<protein>
    <recommendedName>
        <fullName evidence="1">DUF7352 domain-containing protein</fullName>
    </recommendedName>
</protein>